<accession>A0A8J5G7K0</accession>
<evidence type="ECO:0000256" key="3">
    <source>
        <dbReference type="ARBA" id="ARBA00022771"/>
    </source>
</evidence>
<feature type="region of interest" description="Disordered" evidence="6">
    <location>
        <begin position="460"/>
        <end position="489"/>
    </location>
</feature>
<dbReference type="SMART" id="SM00356">
    <property type="entry name" value="ZnF_C3H1"/>
    <property type="match status" value="3"/>
</dbReference>
<dbReference type="InterPro" id="IPR000571">
    <property type="entry name" value="Znf_CCCH"/>
</dbReference>
<dbReference type="PANTHER" id="PTHR13119">
    <property type="entry name" value="ZINC FINGER CCCH DOMAIN-CONTAINING PROTEI"/>
    <property type="match status" value="1"/>
</dbReference>
<feature type="zinc finger region" description="C3H1-type" evidence="5">
    <location>
        <begin position="500"/>
        <end position="527"/>
    </location>
</feature>
<organism evidence="8 9">
    <name type="scientific">Zingiber officinale</name>
    <name type="common">Ginger</name>
    <name type="synonym">Amomum zingiber</name>
    <dbReference type="NCBI Taxonomy" id="94328"/>
    <lineage>
        <taxon>Eukaryota</taxon>
        <taxon>Viridiplantae</taxon>
        <taxon>Streptophyta</taxon>
        <taxon>Embryophyta</taxon>
        <taxon>Tracheophyta</taxon>
        <taxon>Spermatophyta</taxon>
        <taxon>Magnoliopsida</taxon>
        <taxon>Liliopsida</taxon>
        <taxon>Zingiberales</taxon>
        <taxon>Zingiberaceae</taxon>
        <taxon>Zingiber</taxon>
    </lineage>
</organism>
<keyword evidence="1 5" id="KW-0479">Metal-binding</keyword>
<dbReference type="PROSITE" id="PS50103">
    <property type="entry name" value="ZF_C3H1"/>
    <property type="match status" value="3"/>
</dbReference>
<sequence length="915" mass="101077">MEELNVVQTLNPPAKSCLPHLPLPRRSSHLDSASYRTLVRIFSFCLDESFISTPESRENPRPLFCEKDFSFDQSNGGALPVELGHGCSGNISPSLHVASSHNLGLDEKLGNEKWGNCEAVNGLMSESLKLQSGVDEGQASDTMVELGNQQADSGLGVDRVQKGVHGSILGLAGGLHRKVADAQSDNPPCLDSDIQSVETIGKSEERNKDILEAKGVNRTRTESFELKTFTNSTELLGGKVNGHAESVKDSITYLSSDKLLVVQPQEDMSNSTNESVDKHQETLLDSSMNTSVQEQLHKNILDSLPYSNSTNEPVEKHQETLLDSSIECLVKEQYHKSLLDSLLDSDSEEVEEGQIAGDFWNSDEFGSLVTHQNNLHEGVDEDNITDDLNLDDIHLNVELKSCHNVPLMDAKKHEVALPTLTLDEEKTICQNVSNHCYSFGLWTEPSNSIFLAGKVGPKRKRGALTEERKAQKKKSRRRKRAEKEREQGVKRLKLPPVVKPKAVKLCNFYMIGRCQQGDLCKFSHDATPHTKSQPCKYFACDSCLKGDECQFDHELSKYPCHNFQSKGTCYRGDKCKFSHKIVDVEGSSLPDAKKLVSPSTAENLNVGIQNCLNKNHANVNAPAKTIISSTTHVSSKNLEVHLGSAKKPMKMPKGISFITLGNGLSNITSKLTNSLLPEKSMRNEENPAKASKEGRKNTDCSTAKPFVKQQNGSSIFLPKKSIAGDSLISGGTSSSSATTSMSKALQNEASEASKILEEFLFDVSRCCSVRSTLEVDVTGTTPANKRPSSQTRFSYQMSSFIAVCHRRPSSRATNILENLLIFYRIPLLTSDVVWATILRRETTNHLLLLLARFANKEEASPGKQNTNQAPRDASFLLLLLLRVVHHKSSNRKVGSPPQEEERRWPATPRNKRGEE</sequence>
<evidence type="ECO:0000256" key="6">
    <source>
        <dbReference type="SAM" id="MobiDB-lite"/>
    </source>
</evidence>
<evidence type="ECO:0000256" key="5">
    <source>
        <dbReference type="PROSITE-ProRule" id="PRU00723"/>
    </source>
</evidence>
<evidence type="ECO:0000256" key="1">
    <source>
        <dbReference type="ARBA" id="ARBA00022723"/>
    </source>
</evidence>
<dbReference type="Gene3D" id="2.30.30.1190">
    <property type="match status" value="1"/>
</dbReference>
<feature type="domain" description="C3H1-type" evidence="7">
    <location>
        <begin position="530"/>
        <end position="553"/>
    </location>
</feature>
<dbReference type="Pfam" id="PF14608">
    <property type="entry name" value="zf-CCCH_2"/>
    <property type="match status" value="2"/>
</dbReference>
<feature type="compositionally biased region" description="Basic and acidic residues" evidence="6">
    <location>
        <begin position="679"/>
        <end position="698"/>
    </location>
</feature>
<evidence type="ECO:0000256" key="2">
    <source>
        <dbReference type="ARBA" id="ARBA00022737"/>
    </source>
</evidence>
<keyword evidence="4 5" id="KW-0862">Zinc</keyword>
<feature type="zinc finger region" description="C3H1-type" evidence="5">
    <location>
        <begin position="554"/>
        <end position="582"/>
    </location>
</feature>
<dbReference type="GO" id="GO:0005634">
    <property type="term" value="C:nucleus"/>
    <property type="evidence" value="ECO:0007669"/>
    <property type="project" value="TreeGrafter"/>
</dbReference>
<keyword evidence="3 5" id="KW-0863">Zinc-finger</keyword>
<evidence type="ECO:0000259" key="7">
    <source>
        <dbReference type="PROSITE" id="PS50103"/>
    </source>
</evidence>
<feature type="zinc finger region" description="C3H1-type" evidence="5">
    <location>
        <begin position="530"/>
        <end position="553"/>
    </location>
</feature>
<feature type="domain" description="C3H1-type" evidence="7">
    <location>
        <begin position="554"/>
        <end position="582"/>
    </location>
</feature>
<keyword evidence="2" id="KW-0677">Repeat</keyword>
<dbReference type="InterPro" id="IPR036855">
    <property type="entry name" value="Znf_CCCH_sf"/>
</dbReference>
<dbReference type="AlphaFoldDB" id="A0A8J5G7K0"/>
<dbReference type="GO" id="GO:0003723">
    <property type="term" value="F:RNA binding"/>
    <property type="evidence" value="ECO:0007669"/>
    <property type="project" value="InterPro"/>
</dbReference>
<keyword evidence="9" id="KW-1185">Reference proteome</keyword>
<evidence type="ECO:0000313" key="9">
    <source>
        <dbReference type="Proteomes" id="UP000734854"/>
    </source>
</evidence>
<evidence type="ECO:0000313" key="8">
    <source>
        <dbReference type="EMBL" id="KAG6497878.1"/>
    </source>
</evidence>
<dbReference type="SUPFAM" id="SSF90229">
    <property type="entry name" value="CCCH zinc finger"/>
    <property type="match status" value="2"/>
</dbReference>
<proteinExistence type="predicted"/>
<comment type="caution">
    <text evidence="8">The sequence shown here is derived from an EMBL/GenBank/DDBJ whole genome shotgun (WGS) entry which is preliminary data.</text>
</comment>
<dbReference type="GO" id="GO:0008270">
    <property type="term" value="F:zinc ion binding"/>
    <property type="evidence" value="ECO:0007669"/>
    <property type="project" value="UniProtKB-KW"/>
</dbReference>
<feature type="region of interest" description="Disordered" evidence="6">
    <location>
        <begin position="888"/>
        <end position="915"/>
    </location>
</feature>
<dbReference type="Pfam" id="PF00642">
    <property type="entry name" value="zf-CCCH"/>
    <property type="match status" value="1"/>
</dbReference>
<feature type="domain" description="C3H1-type" evidence="7">
    <location>
        <begin position="500"/>
        <end position="527"/>
    </location>
</feature>
<gene>
    <name evidence="8" type="ORF">ZIOFF_045784</name>
</gene>
<dbReference type="Proteomes" id="UP000734854">
    <property type="component" value="Unassembled WGS sequence"/>
</dbReference>
<dbReference type="InterPro" id="IPR045124">
    <property type="entry name" value="Su(sable)-like"/>
</dbReference>
<name>A0A8J5G7K0_ZINOF</name>
<evidence type="ECO:0000256" key="4">
    <source>
        <dbReference type="ARBA" id="ARBA00022833"/>
    </source>
</evidence>
<protein>
    <recommendedName>
        <fullName evidence="7">C3H1-type domain-containing protein</fullName>
    </recommendedName>
</protein>
<feature type="compositionally biased region" description="Basic residues" evidence="6">
    <location>
        <begin position="470"/>
        <end position="480"/>
    </location>
</feature>
<feature type="region of interest" description="Disordered" evidence="6">
    <location>
        <begin position="676"/>
        <end position="704"/>
    </location>
</feature>
<dbReference type="GO" id="GO:0045892">
    <property type="term" value="P:negative regulation of DNA-templated transcription"/>
    <property type="evidence" value="ECO:0007669"/>
    <property type="project" value="InterPro"/>
</dbReference>
<dbReference type="PANTHER" id="PTHR13119:SF12">
    <property type="entry name" value="PROTEIN SUPPRESSOR OF SABLE"/>
    <property type="match status" value="1"/>
</dbReference>
<dbReference type="Gene3D" id="4.10.1000.10">
    <property type="entry name" value="Zinc finger, CCCH-type"/>
    <property type="match status" value="1"/>
</dbReference>
<reference evidence="8 9" key="1">
    <citation type="submission" date="2020-08" db="EMBL/GenBank/DDBJ databases">
        <title>Plant Genome Project.</title>
        <authorList>
            <person name="Zhang R.-G."/>
        </authorList>
    </citation>
    <scope>NUCLEOTIDE SEQUENCE [LARGE SCALE GENOMIC DNA]</scope>
    <source>
        <tissue evidence="8">Rhizome</tissue>
    </source>
</reference>
<dbReference type="EMBL" id="JACMSC010000012">
    <property type="protein sequence ID" value="KAG6497878.1"/>
    <property type="molecule type" value="Genomic_DNA"/>
</dbReference>